<gene>
    <name evidence="3" type="ORF">EZS27_030392</name>
</gene>
<dbReference type="PANTHER" id="PTHR43489:SF7">
    <property type="entry name" value="3-DEHYDRO-D-GULOSIDE 4-EPIMERASE-RELATED"/>
    <property type="match status" value="1"/>
</dbReference>
<dbReference type="InterPro" id="IPR050417">
    <property type="entry name" value="Sugar_Epim/Isomerase"/>
</dbReference>
<keyword evidence="1 3" id="KW-0413">Isomerase</keyword>
<dbReference type="GO" id="GO:0016853">
    <property type="term" value="F:isomerase activity"/>
    <property type="evidence" value="ECO:0007669"/>
    <property type="project" value="UniProtKB-KW"/>
</dbReference>
<dbReference type="SUPFAM" id="SSF51658">
    <property type="entry name" value="Xylose isomerase-like"/>
    <property type="match status" value="1"/>
</dbReference>
<comment type="caution">
    <text evidence="3">The sequence shown here is derived from an EMBL/GenBank/DDBJ whole genome shotgun (WGS) entry which is preliminary data.</text>
</comment>
<accession>A0A5J4QCN1</accession>
<name>A0A5J4QCN1_9ZZZZ</name>
<dbReference type="Gene3D" id="3.20.20.150">
    <property type="entry name" value="Divalent-metal-dependent TIM barrel enzymes"/>
    <property type="match status" value="1"/>
</dbReference>
<proteinExistence type="predicted"/>
<evidence type="ECO:0000256" key="1">
    <source>
        <dbReference type="ARBA" id="ARBA00023235"/>
    </source>
</evidence>
<evidence type="ECO:0000259" key="2">
    <source>
        <dbReference type="Pfam" id="PF01261"/>
    </source>
</evidence>
<dbReference type="InterPro" id="IPR036237">
    <property type="entry name" value="Xyl_isomerase-like_sf"/>
</dbReference>
<organism evidence="3">
    <name type="scientific">termite gut metagenome</name>
    <dbReference type="NCBI Taxonomy" id="433724"/>
    <lineage>
        <taxon>unclassified sequences</taxon>
        <taxon>metagenomes</taxon>
        <taxon>organismal metagenomes</taxon>
    </lineage>
</organism>
<sequence>MIVNRRKFLKVSLSGAAITALSGTSFAACAPATASKANEAVLKLSFQENTPPGKSLNEKLDYMEQLGIVGFEPGGGGLANRVDEIQKALSNRNIKVSAICAGFKGFILSTDEAIRKECMNSMKEIIAAAGELGSTGVIIVPAFNSQVPVLPHTSETRAFLCEQFNEMGNYAAQHGTTVIFEPLNRKEAFYIRQVADAASICRDINNPGVRCMGDFWHMTWEETSDMGAFLSAGTYLQHVHIASRKTRNVPGEDNEADNYVDGFKGLKMLGYNNYVSFECGCRGNRETALPIAIKLLREQWNKA</sequence>
<dbReference type="AlphaFoldDB" id="A0A5J4QCN1"/>
<reference evidence="3" key="1">
    <citation type="submission" date="2019-03" db="EMBL/GenBank/DDBJ databases">
        <title>Single cell metagenomics reveals metabolic interactions within the superorganism composed of flagellate Streblomastix strix and complex community of Bacteroidetes bacteria on its surface.</title>
        <authorList>
            <person name="Treitli S.C."/>
            <person name="Kolisko M."/>
            <person name="Husnik F."/>
            <person name="Keeling P."/>
            <person name="Hampl V."/>
        </authorList>
    </citation>
    <scope>NUCLEOTIDE SEQUENCE</scope>
    <source>
        <strain evidence="3">STM</strain>
    </source>
</reference>
<dbReference type="EC" id="5.1.3.31" evidence="3"/>
<dbReference type="Pfam" id="PF01261">
    <property type="entry name" value="AP_endonuc_2"/>
    <property type="match status" value="1"/>
</dbReference>
<dbReference type="InterPro" id="IPR013022">
    <property type="entry name" value="Xyl_isomerase-like_TIM-brl"/>
</dbReference>
<dbReference type="PROSITE" id="PS51318">
    <property type="entry name" value="TAT"/>
    <property type="match status" value="1"/>
</dbReference>
<protein>
    <submittedName>
        <fullName evidence="3">D-tagatose 3-epimerase</fullName>
        <ecNumber evidence="3">5.1.3.31</ecNumber>
    </submittedName>
</protein>
<dbReference type="InterPro" id="IPR006311">
    <property type="entry name" value="TAT_signal"/>
</dbReference>
<dbReference type="PANTHER" id="PTHR43489">
    <property type="entry name" value="ISOMERASE"/>
    <property type="match status" value="1"/>
</dbReference>
<dbReference type="EMBL" id="SNRY01003785">
    <property type="protein sequence ID" value="KAA6319746.1"/>
    <property type="molecule type" value="Genomic_DNA"/>
</dbReference>
<dbReference type="PROSITE" id="PS51257">
    <property type="entry name" value="PROKAR_LIPOPROTEIN"/>
    <property type="match status" value="1"/>
</dbReference>
<feature type="domain" description="Xylose isomerase-like TIM barrel" evidence="2">
    <location>
        <begin position="62"/>
        <end position="298"/>
    </location>
</feature>
<evidence type="ECO:0000313" key="3">
    <source>
        <dbReference type="EMBL" id="KAA6319746.1"/>
    </source>
</evidence>